<keyword evidence="1 3" id="KW-0732">Signal</keyword>
<evidence type="ECO:0000256" key="1">
    <source>
        <dbReference type="ARBA" id="ARBA00022729"/>
    </source>
</evidence>
<gene>
    <name evidence="5" type="ORF">BS50DRAFT_84370</name>
</gene>
<dbReference type="GO" id="GO:0030248">
    <property type="term" value="F:cellulose binding"/>
    <property type="evidence" value="ECO:0007669"/>
    <property type="project" value="InterPro"/>
</dbReference>
<dbReference type="AlphaFoldDB" id="A0A2T2NDQ8"/>
<dbReference type="GO" id="GO:0005975">
    <property type="term" value="P:carbohydrate metabolic process"/>
    <property type="evidence" value="ECO:0007669"/>
    <property type="project" value="InterPro"/>
</dbReference>
<evidence type="ECO:0000313" key="5">
    <source>
        <dbReference type="EMBL" id="PSN63585.1"/>
    </source>
</evidence>
<accession>A0A2T2NDQ8</accession>
<dbReference type="Proteomes" id="UP000240883">
    <property type="component" value="Unassembled WGS sequence"/>
</dbReference>
<organism evidence="5 6">
    <name type="scientific">Corynespora cassiicola Philippines</name>
    <dbReference type="NCBI Taxonomy" id="1448308"/>
    <lineage>
        <taxon>Eukaryota</taxon>
        <taxon>Fungi</taxon>
        <taxon>Dikarya</taxon>
        <taxon>Ascomycota</taxon>
        <taxon>Pezizomycotina</taxon>
        <taxon>Dothideomycetes</taxon>
        <taxon>Pleosporomycetidae</taxon>
        <taxon>Pleosporales</taxon>
        <taxon>Corynesporascaceae</taxon>
        <taxon>Corynespora</taxon>
    </lineage>
</organism>
<dbReference type="SMART" id="SM00236">
    <property type="entry name" value="fCBD"/>
    <property type="match status" value="1"/>
</dbReference>
<dbReference type="SUPFAM" id="SSF57180">
    <property type="entry name" value="Cellulose-binding domain"/>
    <property type="match status" value="1"/>
</dbReference>
<feature type="signal peptide" evidence="3">
    <location>
        <begin position="1"/>
        <end position="19"/>
    </location>
</feature>
<dbReference type="InterPro" id="IPR000254">
    <property type="entry name" value="CBD"/>
</dbReference>
<feature type="region of interest" description="Disordered" evidence="2">
    <location>
        <begin position="50"/>
        <end position="156"/>
    </location>
</feature>
<feature type="chain" id="PRO_5015612765" description="CBM1 domain-containing protein" evidence="3">
    <location>
        <begin position="20"/>
        <end position="200"/>
    </location>
</feature>
<dbReference type="Pfam" id="PF00734">
    <property type="entry name" value="CBM_1"/>
    <property type="match status" value="1"/>
</dbReference>
<evidence type="ECO:0000259" key="4">
    <source>
        <dbReference type="PROSITE" id="PS51164"/>
    </source>
</evidence>
<dbReference type="OrthoDB" id="2119228at2759"/>
<feature type="compositionally biased region" description="Pro residues" evidence="2">
    <location>
        <begin position="93"/>
        <end position="133"/>
    </location>
</feature>
<evidence type="ECO:0000313" key="6">
    <source>
        <dbReference type="Proteomes" id="UP000240883"/>
    </source>
</evidence>
<dbReference type="PRINTS" id="PR01217">
    <property type="entry name" value="PRICHEXTENSN"/>
</dbReference>
<feature type="domain" description="CBM1" evidence="4">
    <location>
        <begin position="157"/>
        <end position="197"/>
    </location>
</feature>
<protein>
    <recommendedName>
        <fullName evidence="4">CBM1 domain-containing protein</fullName>
    </recommendedName>
</protein>
<dbReference type="PROSITE" id="PS51164">
    <property type="entry name" value="CBM1_2"/>
    <property type="match status" value="1"/>
</dbReference>
<dbReference type="GO" id="GO:0005576">
    <property type="term" value="C:extracellular region"/>
    <property type="evidence" value="ECO:0007669"/>
    <property type="project" value="InterPro"/>
</dbReference>
<feature type="compositionally biased region" description="Low complexity" evidence="2">
    <location>
        <begin position="73"/>
        <end position="92"/>
    </location>
</feature>
<keyword evidence="6" id="KW-1185">Reference proteome</keyword>
<sequence>MELLILALAASCFFSMCTAIPANNRLEERQRDKTYTITCLGPSCTDYPPTSIDLPTTFPSIPNPGGPDPKPTTTPKSSSALTSKKTTFTSKNTPPPPPPATSKYTPPSPPPTSKYTPPPPPPTSKYTPPPQPPTKSIKTSQEPTKTGGEVGPSSTRCPVPLYYQCGGYYGGKPWTGCTKCVSGAECVTQNEWYDQCVAKE</sequence>
<evidence type="ECO:0000256" key="2">
    <source>
        <dbReference type="SAM" id="MobiDB-lite"/>
    </source>
</evidence>
<proteinExistence type="predicted"/>
<feature type="compositionally biased region" description="Pro residues" evidence="2">
    <location>
        <begin position="61"/>
        <end position="72"/>
    </location>
</feature>
<dbReference type="InterPro" id="IPR035971">
    <property type="entry name" value="CBD_sf"/>
</dbReference>
<evidence type="ECO:0000256" key="3">
    <source>
        <dbReference type="SAM" id="SignalP"/>
    </source>
</evidence>
<dbReference type="EMBL" id="KZ678139">
    <property type="protein sequence ID" value="PSN63585.1"/>
    <property type="molecule type" value="Genomic_DNA"/>
</dbReference>
<name>A0A2T2NDQ8_CORCC</name>
<reference evidence="5 6" key="1">
    <citation type="journal article" date="2018" name="Front. Microbiol.">
        <title>Genome-Wide Analysis of Corynespora cassiicola Leaf Fall Disease Putative Effectors.</title>
        <authorList>
            <person name="Lopez D."/>
            <person name="Ribeiro S."/>
            <person name="Label P."/>
            <person name="Fumanal B."/>
            <person name="Venisse J.S."/>
            <person name="Kohler A."/>
            <person name="de Oliveira R.R."/>
            <person name="Labutti K."/>
            <person name="Lipzen A."/>
            <person name="Lail K."/>
            <person name="Bauer D."/>
            <person name="Ohm R.A."/>
            <person name="Barry K.W."/>
            <person name="Spatafora J."/>
            <person name="Grigoriev I.V."/>
            <person name="Martin F.M."/>
            <person name="Pujade-Renaud V."/>
        </authorList>
    </citation>
    <scope>NUCLEOTIDE SEQUENCE [LARGE SCALE GENOMIC DNA]</scope>
    <source>
        <strain evidence="5 6">Philippines</strain>
    </source>
</reference>